<dbReference type="RefSeq" id="WP_177229552.1">
    <property type="nucleotide sequence ID" value="NZ_FOFV01000001.1"/>
</dbReference>
<reference evidence="2" key="1">
    <citation type="submission" date="2016-10" db="EMBL/GenBank/DDBJ databases">
        <authorList>
            <person name="Varghese N."/>
            <person name="Submissions S."/>
        </authorList>
    </citation>
    <scope>NUCLEOTIDE SEQUENCE [LARGE SCALE GENOMIC DNA]</scope>
    <source>
        <strain evidence="2">DSM 44437</strain>
    </source>
</reference>
<dbReference type="Proteomes" id="UP000199503">
    <property type="component" value="Unassembled WGS sequence"/>
</dbReference>
<protein>
    <submittedName>
        <fullName evidence="1">SUKH-3 immunity protein</fullName>
    </submittedName>
</protein>
<evidence type="ECO:0000313" key="2">
    <source>
        <dbReference type="Proteomes" id="UP000199503"/>
    </source>
</evidence>
<gene>
    <name evidence="1" type="ORF">SAMN04488000_101764</name>
</gene>
<keyword evidence="2" id="KW-1185">Reference proteome</keyword>
<dbReference type="InterPro" id="IPR025850">
    <property type="entry name" value="SUKH-3"/>
</dbReference>
<dbReference type="EMBL" id="FOFV01000001">
    <property type="protein sequence ID" value="SEP94702.1"/>
    <property type="molecule type" value="Genomic_DNA"/>
</dbReference>
<organism evidence="1 2">
    <name type="scientific">Lentzea albida</name>
    <dbReference type="NCBI Taxonomy" id="65499"/>
    <lineage>
        <taxon>Bacteria</taxon>
        <taxon>Bacillati</taxon>
        <taxon>Actinomycetota</taxon>
        <taxon>Actinomycetes</taxon>
        <taxon>Pseudonocardiales</taxon>
        <taxon>Pseudonocardiaceae</taxon>
        <taxon>Lentzea</taxon>
    </lineage>
</organism>
<sequence length="147" mass="16707">MSPRFSPDVEQRLRRAGWFPGREVDTEAWRVPLEEEGFVFPDVVVRFLREFNDLYLVHDGRGVDVGRQPVEFDPTLAVGEVDRFEAWGADVGRTIAPLGELERGMFFLGMDETGEIYLVSNWAARYGVGDAGLERLLLGYRGEELPQ</sequence>
<dbReference type="AlphaFoldDB" id="A0A1H9C0Q9"/>
<accession>A0A1H9C0Q9</accession>
<proteinExistence type="predicted"/>
<dbReference type="STRING" id="65499.SAMN04488000_101764"/>
<evidence type="ECO:0000313" key="1">
    <source>
        <dbReference type="EMBL" id="SEP94702.1"/>
    </source>
</evidence>
<dbReference type="Pfam" id="PF14433">
    <property type="entry name" value="SUKH-3"/>
    <property type="match status" value="1"/>
</dbReference>
<name>A0A1H9C0Q9_9PSEU</name>